<organism evidence="4 5">
    <name type="scientific">Symbiodinium microadriaticum</name>
    <name type="common">Dinoflagellate</name>
    <name type="synonym">Zooxanthella microadriatica</name>
    <dbReference type="NCBI Taxonomy" id="2951"/>
    <lineage>
        <taxon>Eukaryota</taxon>
        <taxon>Sar</taxon>
        <taxon>Alveolata</taxon>
        <taxon>Dinophyceae</taxon>
        <taxon>Suessiales</taxon>
        <taxon>Symbiodiniaceae</taxon>
        <taxon>Symbiodinium</taxon>
    </lineage>
</organism>
<proteinExistence type="predicted"/>
<keyword evidence="1" id="KW-0862">Zinc</keyword>
<evidence type="ECO:0000259" key="3">
    <source>
        <dbReference type="PROSITE" id="PS50103"/>
    </source>
</evidence>
<dbReference type="EMBL" id="LSRX01000400">
    <property type="protein sequence ID" value="OLP98346.1"/>
    <property type="molecule type" value="Genomic_DNA"/>
</dbReference>
<keyword evidence="1" id="KW-0479">Metal-binding</keyword>
<dbReference type="Proteomes" id="UP000186817">
    <property type="component" value="Unassembled WGS sequence"/>
</dbReference>
<dbReference type="OrthoDB" id="407519at2759"/>
<accession>A0A1Q9DT37</accession>
<evidence type="ECO:0000256" key="1">
    <source>
        <dbReference type="PROSITE-ProRule" id="PRU00723"/>
    </source>
</evidence>
<feature type="region of interest" description="Disordered" evidence="2">
    <location>
        <begin position="140"/>
        <end position="162"/>
    </location>
</feature>
<gene>
    <name evidence="4" type="ORF">AK812_SmicGene19217</name>
</gene>
<feature type="zinc finger region" description="C3H1-type" evidence="1">
    <location>
        <begin position="94"/>
        <end position="118"/>
    </location>
</feature>
<evidence type="ECO:0000256" key="2">
    <source>
        <dbReference type="SAM" id="MobiDB-lite"/>
    </source>
</evidence>
<name>A0A1Q9DT37_SYMMI</name>
<dbReference type="GO" id="GO:0008270">
    <property type="term" value="F:zinc ion binding"/>
    <property type="evidence" value="ECO:0007669"/>
    <property type="project" value="UniProtKB-KW"/>
</dbReference>
<feature type="domain" description="C3H1-type" evidence="3">
    <location>
        <begin position="94"/>
        <end position="118"/>
    </location>
</feature>
<keyword evidence="5" id="KW-1185">Reference proteome</keyword>
<sequence length="162" mass="18341">MHAVMQTFPQAIYCLECAAVKNTFLDFTDELGAFEELAADSWLRSESEPARCGHAAPSKESKGGEESLLLAFAPEADDNQKSMWRLHITGHCKPCRFFTTHVNGCHNGDACEYCHFCSPEAVRQDLKTAKHLTRKYRRMRRRAERGEESSNALVDNDQKVDD</sequence>
<dbReference type="AlphaFoldDB" id="A0A1Q9DT37"/>
<evidence type="ECO:0000313" key="4">
    <source>
        <dbReference type="EMBL" id="OLP98346.1"/>
    </source>
</evidence>
<comment type="caution">
    <text evidence="4">The sequence shown here is derived from an EMBL/GenBank/DDBJ whole genome shotgun (WGS) entry which is preliminary data.</text>
</comment>
<dbReference type="OMA" id="HNGDACE"/>
<dbReference type="InterPro" id="IPR000571">
    <property type="entry name" value="Znf_CCCH"/>
</dbReference>
<dbReference type="PROSITE" id="PS50103">
    <property type="entry name" value="ZF_C3H1"/>
    <property type="match status" value="1"/>
</dbReference>
<evidence type="ECO:0000313" key="5">
    <source>
        <dbReference type="Proteomes" id="UP000186817"/>
    </source>
</evidence>
<reference evidence="4 5" key="1">
    <citation type="submission" date="2016-02" db="EMBL/GenBank/DDBJ databases">
        <title>Genome analysis of coral dinoflagellate symbionts highlights evolutionary adaptations to a symbiotic lifestyle.</title>
        <authorList>
            <person name="Aranda M."/>
            <person name="Li Y."/>
            <person name="Liew Y.J."/>
            <person name="Baumgarten S."/>
            <person name="Simakov O."/>
            <person name="Wilson M."/>
            <person name="Piel J."/>
            <person name="Ashoor H."/>
            <person name="Bougouffa S."/>
            <person name="Bajic V.B."/>
            <person name="Ryu T."/>
            <person name="Ravasi T."/>
            <person name="Bayer T."/>
            <person name="Micklem G."/>
            <person name="Kim H."/>
            <person name="Bhak J."/>
            <person name="Lajeunesse T.C."/>
            <person name="Voolstra C.R."/>
        </authorList>
    </citation>
    <scope>NUCLEOTIDE SEQUENCE [LARGE SCALE GENOMIC DNA]</scope>
    <source>
        <strain evidence="4 5">CCMP2467</strain>
    </source>
</reference>
<protein>
    <recommendedName>
        <fullName evidence="3">C3H1-type domain-containing protein</fullName>
    </recommendedName>
</protein>
<keyword evidence="1" id="KW-0863">Zinc-finger</keyword>